<dbReference type="InterPro" id="IPR050849">
    <property type="entry name" value="HAD-like_hydrolase_phosphatase"/>
</dbReference>
<reference evidence="1 2" key="1">
    <citation type="submission" date="2015-09" db="EMBL/GenBank/DDBJ databases">
        <title>Host preference determinants of Valsa canker pathogens revealed by comparative genomics.</title>
        <authorList>
            <person name="Yin Z."/>
            <person name="Huang L."/>
        </authorList>
    </citation>
    <scope>NUCLEOTIDE SEQUENCE [LARGE SCALE GENOMIC DNA]</scope>
    <source>
        <strain evidence="1 2">YSFL</strain>
    </source>
</reference>
<dbReference type="InterPro" id="IPR036412">
    <property type="entry name" value="HAD-like_sf"/>
</dbReference>
<dbReference type="InterPro" id="IPR023214">
    <property type="entry name" value="HAD_sf"/>
</dbReference>
<organism evidence="1 2">
    <name type="scientific">Cytospora chrysosperma</name>
    <name type="common">Cytospora canker fungus</name>
    <name type="synonym">Sphaeria chrysosperma</name>
    <dbReference type="NCBI Taxonomy" id="252740"/>
    <lineage>
        <taxon>Eukaryota</taxon>
        <taxon>Fungi</taxon>
        <taxon>Dikarya</taxon>
        <taxon>Ascomycota</taxon>
        <taxon>Pezizomycotina</taxon>
        <taxon>Sordariomycetes</taxon>
        <taxon>Sordariomycetidae</taxon>
        <taxon>Diaporthales</taxon>
        <taxon>Cytosporaceae</taxon>
        <taxon>Cytospora</taxon>
    </lineage>
</organism>
<evidence type="ECO:0008006" key="3">
    <source>
        <dbReference type="Google" id="ProtNLM"/>
    </source>
</evidence>
<protein>
    <recommendedName>
        <fullName evidence="3">Haloacid dehalogenase-like hydrolase</fullName>
    </recommendedName>
</protein>
<dbReference type="AlphaFoldDB" id="A0A423W3N2"/>
<dbReference type="Gene3D" id="3.40.50.1000">
    <property type="entry name" value="HAD superfamily/HAD-like"/>
    <property type="match status" value="1"/>
</dbReference>
<dbReference type="PANTHER" id="PTHR28181">
    <property type="entry name" value="UPF0655 PROTEIN YCR015C"/>
    <property type="match status" value="1"/>
</dbReference>
<gene>
    <name evidence="1" type="ORF">VSDG_04837</name>
</gene>
<evidence type="ECO:0000313" key="1">
    <source>
        <dbReference type="EMBL" id="ROV97914.1"/>
    </source>
</evidence>
<dbReference type="Proteomes" id="UP000284375">
    <property type="component" value="Unassembled WGS sequence"/>
</dbReference>
<proteinExistence type="predicted"/>
<accession>A0A423W3N2</accession>
<dbReference type="STRING" id="252740.A0A423W3N2"/>
<sequence length="339" mass="38042">MGDRLQGVALELIFDFDGTITTEDTIASLVEAAMVFHVDRGSATSSGMTSAWKRIEQSYAQDLINHQKTYVAPDGTPPETPAGIAMARLWPIKRLESPTHIMVDRFSGRQRRHVELASLARIKDEGLFRGVWPEYLLSAGLLDRLHSRVRIREGFESFFTQASQQDHNMHVLSINWSADYIKGVLDNCDMTSIIANKTNPEDGSISATGAFEECVRRGLWPEVLTVANDKLMALRSLYWRRKLLMPDKDLQFVYFGDSTTDVECFAEVGGVVISNDEGSSLLSVLRQDLNYHVPHVSMWEEGGFVCWARNFSELLQYDYLARRAVAAETSVKQSGLVGL</sequence>
<dbReference type="SUPFAM" id="SSF56784">
    <property type="entry name" value="HAD-like"/>
    <property type="match status" value="1"/>
</dbReference>
<dbReference type="PANTHER" id="PTHR28181:SF1">
    <property type="entry name" value="COLD TOLERANCE PROTEIN 1"/>
    <property type="match status" value="1"/>
</dbReference>
<dbReference type="OrthoDB" id="10255128at2759"/>
<evidence type="ECO:0000313" key="2">
    <source>
        <dbReference type="Proteomes" id="UP000284375"/>
    </source>
</evidence>
<comment type="caution">
    <text evidence="1">The sequence shown here is derived from an EMBL/GenBank/DDBJ whole genome shotgun (WGS) entry which is preliminary data.</text>
</comment>
<dbReference type="EMBL" id="LJZO01000015">
    <property type="protein sequence ID" value="ROV97914.1"/>
    <property type="molecule type" value="Genomic_DNA"/>
</dbReference>
<name>A0A423W3N2_CYTCH</name>
<keyword evidence="2" id="KW-1185">Reference proteome</keyword>